<evidence type="ECO:0000313" key="3">
    <source>
        <dbReference type="Proteomes" id="UP000053455"/>
    </source>
</evidence>
<feature type="transmembrane region" description="Helical" evidence="1">
    <location>
        <begin position="157"/>
        <end position="176"/>
    </location>
</feature>
<gene>
    <name evidence="2" type="ORF">AAV99_13035</name>
</gene>
<keyword evidence="1" id="KW-0812">Transmembrane</keyword>
<feature type="transmembrane region" description="Helical" evidence="1">
    <location>
        <begin position="128"/>
        <end position="145"/>
    </location>
</feature>
<accession>A0A0H0XKV2</accession>
<name>A0A0H0XKV2_9SPHN</name>
<feature type="transmembrane region" description="Helical" evidence="1">
    <location>
        <begin position="89"/>
        <end position="108"/>
    </location>
</feature>
<dbReference type="OrthoDB" id="648493at2"/>
<dbReference type="AlphaFoldDB" id="A0A0H0XKV2"/>
<evidence type="ECO:0000256" key="1">
    <source>
        <dbReference type="SAM" id="Phobius"/>
    </source>
</evidence>
<feature type="transmembrane region" description="Helical" evidence="1">
    <location>
        <begin position="59"/>
        <end position="77"/>
    </location>
</feature>
<comment type="caution">
    <text evidence="2">The sequence shown here is derived from an EMBL/GenBank/DDBJ whole genome shotgun (WGS) entry which is preliminary data.</text>
</comment>
<evidence type="ECO:0008006" key="4">
    <source>
        <dbReference type="Google" id="ProtNLM"/>
    </source>
</evidence>
<keyword evidence="1" id="KW-1133">Transmembrane helix</keyword>
<dbReference type="STRING" id="874156.GCA_001021555_02691"/>
<dbReference type="EMBL" id="LBHU01000004">
    <property type="protein sequence ID" value="KLI62964.1"/>
    <property type="molecule type" value="Genomic_DNA"/>
</dbReference>
<feature type="transmembrane region" description="Helical" evidence="1">
    <location>
        <begin position="182"/>
        <end position="200"/>
    </location>
</feature>
<proteinExistence type="predicted"/>
<dbReference type="RefSeq" id="WP_047094486.1">
    <property type="nucleotide sequence ID" value="NZ_LBHU01000004.1"/>
</dbReference>
<sequence length="245" mass="26947">MTEQNYSAEELMRDARFLRAMAVILLVMTLAGFAPRYLLPLAQGTYNPPAAWNMWMHPHAIAGFGFSLLFISQPTLIMARKFGAHRVSGWIAAGVVFLSIVSGVGVQLGMFPTSPGDASNIMGGAFRLFQSLPMMAAFFAAAWALKRRPDWHWRFMYMAAFAAVGTIIGRLYQYYTPIPAEAIGPLVGAANLLFVLFLPVSDKIRRGRVHKASWISLGAFIGFQIFVAVLLGSGWWMNVATAPLP</sequence>
<dbReference type="Proteomes" id="UP000053455">
    <property type="component" value="Unassembled WGS sequence"/>
</dbReference>
<dbReference type="PATRIC" id="fig|874156.12.peg.2688"/>
<keyword evidence="1" id="KW-0472">Membrane</keyword>
<protein>
    <recommendedName>
        <fullName evidence="4">DUF2306 domain-containing protein</fullName>
    </recommendedName>
</protein>
<evidence type="ECO:0000313" key="2">
    <source>
        <dbReference type="EMBL" id="KLI62964.1"/>
    </source>
</evidence>
<feature type="transmembrane region" description="Helical" evidence="1">
    <location>
        <begin position="20"/>
        <end position="39"/>
    </location>
</feature>
<organism evidence="2 3">
    <name type="scientific">Aurantiacibacter marinus</name>
    <dbReference type="NCBI Taxonomy" id="874156"/>
    <lineage>
        <taxon>Bacteria</taxon>
        <taxon>Pseudomonadati</taxon>
        <taxon>Pseudomonadota</taxon>
        <taxon>Alphaproteobacteria</taxon>
        <taxon>Sphingomonadales</taxon>
        <taxon>Erythrobacteraceae</taxon>
        <taxon>Aurantiacibacter</taxon>
    </lineage>
</organism>
<reference evidence="2 3" key="1">
    <citation type="submission" date="2015-04" db="EMBL/GenBank/DDBJ databases">
        <title>The draft genome sequence of Erythrobacter marinus HWDM-33.</title>
        <authorList>
            <person name="Zhuang L."/>
            <person name="Liu Y."/>
            <person name="Shao Z."/>
        </authorList>
    </citation>
    <scope>NUCLEOTIDE SEQUENCE [LARGE SCALE GENOMIC DNA]</scope>
    <source>
        <strain evidence="2 3">HWDM-33</strain>
    </source>
</reference>
<keyword evidence="3" id="KW-1185">Reference proteome</keyword>
<feature type="transmembrane region" description="Helical" evidence="1">
    <location>
        <begin position="212"/>
        <end position="237"/>
    </location>
</feature>